<proteinExistence type="predicted"/>
<evidence type="ECO:0000313" key="1">
    <source>
        <dbReference type="EMBL" id="GAG16827.1"/>
    </source>
</evidence>
<protein>
    <submittedName>
        <fullName evidence="1">Uncharacterized protein</fullName>
    </submittedName>
</protein>
<dbReference type="EMBL" id="BARS01030006">
    <property type="protein sequence ID" value="GAG16827.1"/>
    <property type="molecule type" value="Genomic_DNA"/>
</dbReference>
<gene>
    <name evidence="1" type="ORF">S01H1_46836</name>
</gene>
<sequence length="48" mass="5148">KGLPAACPDTTAHVAVFELTFADEPRFVRGSAYPQLHGGQDLSGEFQD</sequence>
<feature type="non-terminal residue" evidence="1">
    <location>
        <position position="1"/>
    </location>
</feature>
<name>X0W0E8_9ZZZZ</name>
<organism evidence="1">
    <name type="scientific">marine sediment metagenome</name>
    <dbReference type="NCBI Taxonomy" id="412755"/>
    <lineage>
        <taxon>unclassified sequences</taxon>
        <taxon>metagenomes</taxon>
        <taxon>ecological metagenomes</taxon>
    </lineage>
</organism>
<accession>X0W0E8</accession>
<dbReference type="AlphaFoldDB" id="X0W0E8"/>
<comment type="caution">
    <text evidence="1">The sequence shown here is derived from an EMBL/GenBank/DDBJ whole genome shotgun (WGS) entry which is preliminary data.</text>
</comment>
<reference evidence="1" key="1">
    <citation type="journal article" date="2014" name="Front. Microbiol.">
        <title>High frequency of phylogenetically diverse reductive dehalogenase-homologous genes in deep subseafloor sedimentary metagenomes.</title>
        <authorList>
            <person name="Kawai M."/>
            <person name="Futagami T."/>
            <person name="Toyoda A."/>
            <person name="Takaki Y."/>
            <person name="Nishi S."/>
            <person name="Hori S."/>
            <person name="Arai W."/>
            <person name="Tsubouchi T."/>
            <person name="Morono Y."/>
            <person name="Uchiyama I."/>
            <person name="Ito T."/>
            <person name="Fujiyama A."/>
            <person name="Inagaki F."/>
            <person name="Takami H."/>
        </authorList>
    </citation>
    <scope>NUCLEOTIDE SEQUENCE</scope>
    <source>
        <strain evidence="1">Expedition CK06-06</strain>
    </source>
</reference>